<dbReference type="GO" id="GO:0047456">
    <property type="term" value="F:2-methylisocitrate dehydratase activity"/>
    <property type="evidence" value="ECO:0007669"/>
    <property type="project" value="UniProtKB-EC"/>
</dbReference>
<dbReference type="FunFam" id="1.25.40.310:FF:000001">
    <property type="entry name" value="Aconitate hydratase B"/>
    <property type="match status" value="1"/>
</dbReference>
<feature type="binding site" evidence="18">
    <location>
        <position position="784"/>
    </location>
    <ligand>
        <name>substrate</name>
    </ligand>
</feature>
<dbReference type="SUPFAM" id="SSF53732">
    <property type="entry name" value="Aconitase iron-sulfur domain"/>
    <property type="match status" value="1"/>
</dbReference>
<keyword evidence="11" id="KW-0694">RNA-binding</keyword>
<evidence type="ECO:0000256" key="14">
    <source>
        <dbReference type="ARBA" id="ARBA00023239"/>
    </source>
</evidence>
<sequence>MLEAYRQHVAERASQGLPPLPLNAEQVAALVELLKNPPKGEESNLVDLLTNRVPPGVDQAAYVKAGFLADIAKGTAKSPLISRERATELLGTMLGGYNVQPLIGLLDDATLAPLAVQALSHTLLMFDAYHDVVEKAKTNAAAKQVLAAWAEGEWFKVKSELPKSWTVTVLKVPGETNTDDLSPAGAAWSRPDIPLHATEMLKIKMPNAFEIITDLKKKGHDIAYVGDVVGTGSSRKSAINSVLWHLGKDIPFVPNKRQGGVILGGKIAPIFFNTAEDSGALPIECDVSKLENGDVITIYPYEGKITNEKGEVVSTFDLRPSSMPDEVRAGGRIPLIIGRGLTDNARKTLGLSASDLFIRPVAPQDTGKGYSLAQKMVGQACGVTGVRPGTYCEPKTTTVGSQDTTGGMTRDELKELACLGFSADLVMQSFCHTAAYPKPVDVRLQHELPDFMQTRGGVALRPGDGIIHSWLNRMIMPDTVGTGGDSHTRFPIGISFPAGSGLVAFAAAIGVMPLEMPESVLVRFKGEMQPGITLRDLVNAIPYAAIQKGLLTVAKQGKKNIFSGRILEIEGLPNLKVEQAFELADASAERSASACTVHLNKEPIIEYLTSNITLLRWMIANGYGDPRTLERRIKNMEGWLANPSLLQPDADAEYAAVIEIDLNEVKEPLLACPNDPDDVKTLSAVAGTKIDEVFIGSCMTNIGHYRAAGKVFEEANGQVPVRLWISPPTRMDQHQLTEEGYYSIFGKAGARMEMPGCSLCMGNQARVADNSTVVSTSTRNFPDRLGKGANVYLASAELAAVAARLGKLPSVEEYMTYTNKIKPLADNIYRYLNFHQIAEYQAAANNVIAAGKVIPIAAA</sequence>
<dbReference type="GO" id="GO:0046872">
    <property type="term" value="F:metal ion binding"/>
    <property type="evidence" value="ECO:0007669"/>
    <property type="project" value="UniProtKB-KW"/>
</dbReference>
<dbReference type="GO" id="GO:0006099">
    <property type="term" value="P:tricarboxylic acid cycle"/>
    <property type="evidence" value="ECO:0007669"/>
    <property type="project" value="UniProtKB-UniPathway"/>
</dbReference>
<evidence type="ECO:0000259" key="21">
    <source>
        <dbReference type="Pfam" id="PF11791"/>
    </source>
</evidence>
<evidence type="ECO:0000259" key="19">
    <source>
        <dbReference type="Pfam" id="PF00330"/>
    </source>
</evidence>
<dbReference type="GO" id="GO:0019629">
    <property type="term" value="P:propionate catabolic process, 2-methylcitrate cycle"/>
    <property type="evidence" value="ECO:0007669"/>
    <property type="project" value="TreeGrafter"/>
</dbReference>
<dbReference type="OrthoDB" id="9758061at2"/>
<dbReference type="Gene3D" id="1.25.40.310">
    <property type="entry name" value="Aconitate B, HEAT-like domain"/>
    <property type="match status" value="1"/>
</dbReference>
<dbReference type="CDD" id="cd01581">
    <property type="entry name" value="AcnB"/>
    <property type="match status" value="1"/>
</dbReference>
<dbReference type="FunFam" id="3.20.19.10:FF:000004">
    <property type="entry name" value="Aconitate hydratase B"/>
    <property type="match status" value="1"/>
</dbReference>
<dbReference type="NCBIfam" id="TIGR00117">
    <property type="entry name" value="acnB"/>
    <property type="match status" value="1"/>
</dbReference>
<dbReference type="STRING" id="288004.AL038_04950"/>
<keyword evidence="23" id="KW-1185">Reference proteome</keyword>
<dbReference type="SUPFAM" id="SSF52016">
    <property type="entry name" value="LeuD/IlvD-like"/>
    <property type="match status" value="1"/>
</dbReference>
<feature type="binding site" evidence="18">
    <location>
        <position position="190"/>
    </location>
    <ligand>
        <name>substrate</name>
    </ligand>
</feature>
<comment type="similarity">
    <text evidence="4 16">Belongs to the aconitase/IPM isomerase family.</text>
</comment>
<accession>A0A2N9YAB8</accession>
<evidence type="ECO:0000256" key="2">
    <source>
        <dbReference type="ARBA" id="ARBA00004717"/>
    </source>
</evidence>
<dbReference type="PIRSF" id="PIRSF036687">
    <property type="entry name" value="AcnB"/>
    <property type="match status" value="1"/>
</dbReference>
<evidence type="ECO:0000313" key="23">
    <source>
        <dbReference type="Proteomes" id="UP000234271"/>
    </source>
</evidence>
<name>A0A2N9YAB8_9GAMM</name>
<feature type="domain" description="Aconitase B swivel" evidence="20">
    <location>
        <begin position="167"/>
        <end position="370"/>
    </location>
</feature>
<feature type="domain" description="Aconitase B HEAT-like" evidence="21">
    <location>
        <begin position="4"/>
        <end position="155"/>
    </location>
</feature>
<evidence type="ECO:0000256" key="8">
    <source>
        <dbReference type="ARBA" id="ARBA00022485"/>
    </source>
</evidence>
<evidence type="ECO:0000256" key="6">
    <source>
        <dbReference type="ARBA" id="ARBA00013250"/>
    </source>
</evidence>
<dbReference type="UniPathway" id="UPA00946"/>
<dbReference type="NCBIfam" id="NF006690">
    <property type="entry name" value="PRK09238.1"/>
    <property type="match status" value="1"/>
</dbReference>
<dbReference type="GO" id="GO:0005829">
    <property type="term" value="C:cytosol"/>
    <property type="evidence" value="ECO:0007669"/>
    <property type="project" value="InterPro"/>
</dbReference>
<dbReference type="Pfam" id="PF06434">
    <property type="entry name" value="Aconitase_2_N"/>
    <property type="match status" value="1"/>
</dbReference>
<dbReference type="PROSITE" id="PS00450">
    <property type="entry name" value="ACONITASE_1"/>
    <property type="match status" value="1"/>
</dbReference>
<dbReference type="InterPro" id="IPR015929">
    <property type="entry name" value="Aconitase_B_swivel"/>
</dbReference>
<reference evidence="23" key="1">
    <citation type="submission" date="2016-12" db="EMBL/GenBank/DDBJ databases">
        <title>Complete Genome Sequence of Beggiatoa leptomitiformis D-401.</title>
        <authorList>
            <person name="Fomenkov A."/>
            <person name="Vincze T."/>
            <person name="Grabovich M."/>
            <person name="Anton B.P."/>
            <person name="Dubinina G."/>
            <person name="Orlova M."/>
            <person name="Belousova E."/>
            <person name="Roberts R.J."/>
        </authorList>
    </citation>
    <scope>NUCLEOTIDE SEQUENCE [LARGE SCALE GENOMIC DNA]</scope>
    <source>
        <strain evidence="23">D-401</strain>
    </source>
</reference>
<keyword evidence="10 17" id="KW-0479">Metal-binding</keyword>
<keyword evidence="8 17" id="KW-0004">4Fe-4S</keyword>
<comment type="cofactor">
    <cofactor evidence="17">
        <name>[4Fe-4S] cluster</name>
        <dbReference type="ChEBI" id="CHEBI:49883"/>
    </cofactor>
    <text evidence="17">Binds 1 [4Fe-4S] cluster per subunit.</text>
</comment>
<dbReference type="EC" id="4.2.1.99" evidence="6 16"/>
<organism evidence="22 23">
    <name type="scientific">Beggiatoa leptomitoformis</name>
    <dbReference type="NCBI Taxonomy" id="288004"/>
    <lineage>
        <taxon>Bacteria</taxon>
        <taxon>Pseudomonadati</taxon>
        <taxon>Pseudomonadota</taxon>
        <taxon>Gammaproteobacteria</taxon>
        <taxon>Thiotrichales</taxon>
        <taxon>Thiotrichaceae</taxon>
        <taxon>Beggiatoa</taxon>
    </lineage>
</organism>
<comment type="pathway">
    <text evidence="3">Organic acid metabolism; propanoate degradation.</text>
</comment>
<keyword evidence="9 16" id="KW-0816">Tricarboxylic acid cycle</keyword>
<dbReference type="InterPro" id="IPR001030">
    <property type="entry name" value="Acoase/IPM_deHydtase_lsu_aba"/>
</dbReference>
<evidence type="ECO:0000313" key="22">
    <source>
        <dbReference type="EMBL" id="AUI67416.1"/>
    </source>
</evidence>
<dbReference type="InterPro" id="IPR015932">
    <property type="entry name" value="Aconitase_dom2"/>
</dbReference>
<dbReference type="EC" id="4.2.1.3" evidence="5 16"/>
<feature type="binding site" evidence="17">
    <location>
        <position position="698"/>
    </location>
    <ligand>
        <name>[4Fe-4S] cluster</name>
        <dbReference type="ChEBI" id="CHEBI:49883"/>
    </ligand>
</feature>
<keyword evidence="14 16" id="KW-0456">Lyase</keyword>
<feature type="binding site" evidence="18">
    <location>
        <begin position="233"/>
        <end position="235"/>
    </location>
    <ligand>
        <name>substrate</name>
    </ligand>
</feature>
<dbReference type="RefSeq" id="WP_062149874.1">
    <property type="nucleotide sequence ID" value="NZ_CP012373.2"/>
</dbReference>
<dbReference type="Gene3D" id="3.40.1060.10">
    <property type="entry name" value="Aconitase, Domain 2"/>
    <property type="match status" value="1"/>
</dbReference>
<evidence type="ECO:0000256" key="3">
    <source>
        <dbReference type="ARBA" id="ARBA00005026"/>
    </source>
</evidence>
<evidence type="ECO:0000256" key="7">
    <source>
        <dbReference type="ARBA" id="ARBA00019379"/>
    </source>
</evidence>
<comment type="catalytic activity">
    <reaction evidence="1 16">
        <text>(2S,3R)-3-hydroxybutane-1,2,3-tricarboxylate = 2-methyl-cis-aconitate + H2O</text>
        <dbReference type="Rhea" id="RHEA:17941"/>
        <dbReference type="ChEBI" id="CHEBI:15377"/>
        <dbReference type="ChEBI" id="CHEBI:57429"/>
        <dbReference type="ChEBI" id="CHEBI:57872"/>
        <dbReference type="EC" id="4.2.1.99"/>
    </reaction>
</comment>
<evidence type="ECO:0000256" key="12">
    <source>
        <dbReference type="ARBA" id="ARBA00023004"/>
    </source>
</evidence>
<feature type="binding site" evidence="17">
    <location>
        <position position="760"/>
    </location>
    <ligand>
        <name>[4Fe-4S] cluster</name>
        <dbReference type="ChEBI" id="CHEBI:49883"/>
    </ligand>
</feature>
<dbReference type="PANTHER" id="PTHR43160:SF4">
    <property type="entry name" value="ACONITATE HYDRATASE B"/>
    <property type="match status" value="1"/>
</dbReference>
<dbReference type="EMBL" id="CP018889">
    <property type="protein sequence ID" value="AUI67416.1"/>
    <property type="molecule type" value="Genomic_DNA"/>
</dbReference>
<evidence type="ECO:0000256" key="15">
    <source>
        <dbReference type="ARBA" id="ARBA00023501"/>
    </source>
</evidence>
<dbReference type="GO" id="GO:0003730">
    <property type="term" value="F:mRNA 3'-UTR binding"/>
    <property type="evidence" value="ECO:0007669"/>
    <property type="project" value="UniProtKB-ARBA"/>
</dbReference>
<protein>
    <recommendedName>
        <fullName evidence="7 16">Aconitate hydratase B</fullName>
        <ecNumber evidence="5 16">4.2.1.3</ecNumber>
        <ecNumber evidence="6 16">4.2.1.99</ecNumber>
    </recommendedName>
    <alternativeName>
        <fullName evidence="16">2-methylisocitrate dehydratase</fullName>
    </alternativeName>
</protein>
<dbReference type="GO" id="GO:0051539">
    <property type="term" value="F:4 iron, 4 sulfur cluster binding"/>
    <property type="evidence" value="ECO:0007669"/>
    <property type="project" value="UniProtKB-KW"/>
</dbReference>
<evidence type="ECO:0000256" key="5">
    <source>
        <dbReference type="ARBA" id="ARBA00012926"/>
    </source>
</evidence>
<dbReference type="FunFam" id="3.30.499.10:FF:000008">
    <property type="entry name" value="Aconitate hydratase B"/>
    <property type="match status" value="1"/>
</dbReference>
<keyword evidence="13 17" id="KW-0411">Iron-sulfur</keyword>
<dbReference type="InterPro" id="IPR050926">
    <property type="entry name" value="Aconitase/IPM_isomerase"/>
</dbReference>
<dbReference type="Pfam" id="PF00330">
    <property type="entry name" value="Aconitase"/>
    <property type="match status" value="1"/>
</dbReference>
<feature type="binding site" evidence="18">
    <location>
        <position position="486"/>
    </location>
    <ligand>
        <name>substrate</name>
    </ligand>
</feature>
<dbReference type="CDD" id="cd01576">
    <property type="entry name" value="AcnB_Swivel"/>
    <property type="match status" value="1"/>
</dbReference>
<dbReference type="InterPro" id="IPR018136">
    <property type="entry name" value="Aconitase_4Fe-4S_BS"/>
</dbReference>
<dbReference type="InterPro" id="IPR015933">
    <property type="entry name" value="Aconitase_B_HEAT-like_dom"/>
</dbReference>
<dbReference type="InterPro" id="IPR004406">
    <property type="entry name" value="Aconitase_B"/>
</dbReference>
<dbReference type="PANTHER" id="PTHR43160">
    <property type="entry name" value="ACONITATE HYDRATASE B"/>
    <property type="match status" value="1"/>
</dbReference>
<proteinExistence type="inferred from homology"/>
<evidence type="ECO:0000256" key="4">
    <source>
        <dbReference type="ARBA" id="ARBA00007185"/>
    </source>
</evidence>
<evidence type="ECO:0000256" key="17">
    <source>
        <dbReference type="PIRSR" id="PIRSR036687-1"/>
    </source>
</evidence>
<feature type="binding site" evidence="18">
    <location>
        <position position="779"/>
    </location>
    <ligand>
        <name>substrate</name>
    </ligand>
</feature>
<dbReference type="InterPro" id="IPR015931">
    <property type="entry name" value="Acnase/IPM_dHydase_lsu_aba_1/3"/>
</dbReference>
<dbReference type="InterPro" id="IPR015928">
    <property type="entry name" value="Aconitase/3IPM_dehydase_swvl"/>
</dbReference>
<dbReference type="InterPro" id="IPR036008">
    <property type="entry name" value="Aconitase_4Fe-4S_dom"/>
</dbReference>
<evidence type="ECO:0000256" key="9">
    <source>
        <dbReference type="ARBA" id="ARBA00022532"/>
    </source>
</evidence>
<comment type="catalytic activity">
    <reaction evidence="15 16">
        <text>citrate = D-threo-isocitrate</text>
        <dbReference type="Rhea" id="RHEA:10336"/>
        <dbReference type="ChEBI" id="CHEBI:15562"/>
        <dbReference type="ChEBI" id="CHEBI:16947"/>
        <dbReference type="EC" id="4.2.1.3"/>
    </reaction>
</comment>
<dbReference type="Proteomes" id="UP000234271">
    <property type="component" value="Chromosome"/>
</dbReference>
<dbReference type="SUPFAM" id="SSF74778">
    <property type="entry name" value="Aconitase B, N-terminal domain"/>
    <property type="match status" value="1"/>
</dbReference>
<evidence type="ECO:0000256" key="18">
    <source>
        <dbReference type="PIRSR" id="PIRSR036687-2"/>
    </source>
</evidence>
<dbReference type="Pfam" id="PF11791">
    <property type="entry name" value="Aconitase_B_N"/>
    <property type="match status" value="1"/>
</dbReference>
<feature type="binding site" evidence="17">
    <location>
        <position position="757"/>
    </location>
    <ligand>
        <name>[4Fe-4S] cluster</name>
        <dbReference type="ChEBI" id="CHEBI:49883"/>
    </ligand>
</feature>
<feature type="domain" description="Aconitase/3-isopropylmalate dehydratase large subunit alpha/beta/alpha" evidence="19">
    <location>
        <begin position="458"/>
        <end position="804"/>
    </location>
</feature>
<evidence type="ECO:0000256" key="1">
    <source>
        <dbReference type="ARBA" id="ARBA00000118"/>
    </source>
</evidence>
<comment type="pathway">
    <text evidence="2 16">Carbohydrate metabolism; tricarboxylic acid cycle; isocitrate from oxaloacetate: step 2/2.</text>
</comment>
<evidence type="ECO:0000256" key="13">
    <source>
        <dbReference type="ARBA" id="ARBA00023014"/>
    </source>
</evidence>
<evidence type="ECO:0000259" key="20">
    <source>
        <dbReference type="Pfam" id="PF06434"/>
    </source>
</evidence>
<keyword evidence="12 17" id="KW-0408">Iron</keyword>
<dbReference type="FunFam" id="3.30.499.10:FF:000001">
    <property type="entry name" value="Aconitate hydratase B"/>
    <property type="match status" value="1"/>
</dbReference>
<evidence type="ECO:0000256" key="10">
    <source>
        <dbReference type="ARBA" id="ARBA00022723"/>
    </source>
</evidence>
<dbReference type="Gene3D" id="3.30.499.10">
    <property type="entry name" value="Aconitase, domain 3"/>
    <property type="match status" value="2"/>
</dbReference>
<feature type="binding site" evidence="18">
    <location>
        <begin position="402"/>
        <end position="404"/>
    </location>
    <ligand>
        <name>substrate</name>
    </ligand>
</feature>
<dbReference type="KEGG" id="blep:AL038_04950"/>
<dbReference type="GO" id="GO:0003994">
    <property type="term" value="F:aconitate hydratase activity"/>
    <property type="evidence" value="ECO:0007669"/>
    <property type="project" value="UniProtKB-EC"/>
</dbReference>
<gene>
    <name evidence="22" type="primary">acnB</name>
    <name evidence="22" type="ORF">BLE401_01045</name>
</gene>
<evidence type="ECO:0000256" key="11">
    <source>
        <dbReference type="ARBA" id="ARBA00022884"/>
    </source>
</evidence>
<dbReference type="InterPro" id="IPR036288">
    <property type="entry name" value="Aconitase_B_HEAT-like_dom_sf"/>
</dbReference>
<evidence type="ECO:0000256" key="16">
    <source>
        <dbReference type="PIRNR" id="PIRNR036687"/>
    </source>
</evidence>
<dbReference type="UniPathway" id="UPA00223">
    <property type="reaction ID" value="UER00718"/>
</dbReference>
<dbReference type="Gene3D" id="3.20.19.10">
    <property type="entry name" value="Aconitase, domain 4"/>
    <property type="match status" value="1"/>
</dbReference>
<dbReference type="AlphaFoldDB" id="A0A2N9YAB8"/>